<evidence type="ECO:0000313" key="3">
    <source>
        <dbReference type="Proteomes" id="UP000308197"/>
    </source>
</evidence>
<dbReference type="GO" id="GO:0005971">
    <property type="term" value="C:ribonucleoside-diphosphate reductase complex"/>
    <property type="evidence" value="ECO:0007669"/>
    <property type="project" value="TreeGrafter"/>
</dbReference>
<evidence type="ECO:0000259" key="1">
    <source>
        <dbReference type="Pfam" id="PF00317"/>
    </source>
</evidence>
<organism evidence="2 3">
    <name type="scientific">Polyporus arcularius HHB13444</name>
    <dbReference type="NCBI Taxonomy" id="1314778"/>
    <lineage>
        <taxon>Eukaryota</taxon>
        <taxon>Fungi</taxon>
        <taxon>Dikarya</taxon>
        <taxon>Basidiomycota</taxon>
        <taxon>Agaricomycotina</taxon>
        <taxon>Agaricomycetes</taxon>
        <taxon>Polyporales</taxon>
        <taxon>Polyporaceae</taxon>
        <taxon>Polyporus</taxon>
    </lineage>
</organism>
<gene>
    <name evidence="2" type="ORF">K466DRAFT_570979</name>
</gene>
<dbReference type="InterPro" id="IPR008926">
    <property type="entry name" value="RNR_R1-su_N"/>
</dbReference>
<dbReference type="Gene3D" id="3.20.70.20">
    <property type="match status" value="1"/>
</dbReference>
<dbReference type="EMBL" id="ML212705">
    <property type="protein sequence ID" value="TFK78209.1"/>
    <property type="molecule type" value="Genomic_DNA"/>
</dbReference>
<dbReference type="GO" id="GO:0004748">
    <property type="term" value="F:ribonucleoside-diphosphate reductase activity, thioredoxin disulfide as acceptor"/>
    <property type="evidence" value="ECO:0007669"/>
    <property type="project" value="InterPro"/>
</dbReference>
<accession>A0A5C3NNG9</accession>
<proteinExistence type="predicted"/>
<dbReference type="STRING" id="1314778.A0A5C3NNG9"/>
<dbReference type="PANTHER" id="PTHR11573:SF6">
    <property type="entry name" value="RIBONUCLEOSIDE-DIPHOSPHATE REDUCTASE LARGE SUBUNIT"/>
    <property type="match status" value="1"/>
</dbReference>
<reference evidence="2 3" key="1">
    <citation type="journal article" date="2019" name="Nat. Ecol. Evol.">
        <title>Megaphylogeny resolves global patterns of mushroom evolution.</title>
        <authorList>
            <person name="Varga T."/>
            <person name="Krizsan K."/>
            <person name="Foldi C."/>
            <person name="Dima B."/>
            <person name="Sanchez-Garcia M."/>
            <person name="Sanchez-Ramirez S."/>
            <person name="Szollosi G.J."/>
            <person name="Szarkandi J.G."/>
            <person name="Papp V."/>
            <person name="Albert L."/>
            <person name="Andreopoulos W."/>
            <person name="Angelini C."/>
            <person name="Antonin V."/>
            <person name="Barry K.W."/>
            <person name="Bougher N.L."/>
            <person name="Buchanan P."/>
            <person name="Buyck B."/>
            <person name="Bense V."/>
            <person name="Catcheside P."/>
            <person name="Chovatia M."/>
            <person name="Cooper J."/>
            <person name="Damon W."/>
            <person name="Desjardin D."/>
            <person name="Finy P."/>
            <person name="Geml J."/>
            <person name="Haridas S."/>
            <person name="Hughes K."/>
            <person name="Justo A."/>
            <person name="Karasinski D."/>
            <person name="Kautmanova I."/>
            <person name="Kiss B."/>
            <person name="Kocsube S."/>
            <person name="Kotiranta H."/>
            <person name="LaButti K.M."/>
            <person name="Lechner B.E."/>
            <person name="Liimatainen K."/>
            <person name="Lipzen A."/>
            <person name="Lukacs Z."/>
            <person name="Mihaltcheva S."/>
            <person name="Morgado L.N."/>
            <person name="Niskanen T."/>
            <person name="Noordeloos M.E."/>
            <person name="Ohm R.A."/>
            <person name="Ortiz-Santana B."/>
            <person name="Ovrebo C."/>
            <person name="Racz N."/>
            <person name="Riley R."/>
            <person name="Savchenko A."/>
            <person name="Shiryaev A."/>
            <person name="Soop K."/>
            <person name="Spirin V."/>
            <person name="Szebenyi C."/>
            <person name="Tomsovsky M."/>
            <person name="Tulloss R.E."/>
            <person name="Uehling J."/>
            <person name="Grigoriev I.V."/>
            <person name="Vagvolgyi C."/>
            <person name="Papp T."/>
            <person name="Martin F.M."/>
            <person name="Miettinen O."/>
            <person name="Hibbett D.S."/>
            <person name="Nagy L.G."/>
        </authorList>
    </citation>
    <scope>NUCLEOTIDE SEQUENCE [LARGE SCALE GENOMIC DNA]</scope>
    <source>
        <strain evidence="2 3">HHB13444</strain>
    </source>
</reference>
<name>A0A5C3NNG9_9APHY</name>
<dbReference type="GO" id="GO:0009263">
    <property type="term" value="P:deoxyribonucleotide biosynthetic process"/>
    <property type="evidence" value="ECO:0007669"/>
    <property type="project" value="InterPro"/>
</dbReference>
<dbReference type="InParanoid" id="A0A5C3NNG9"/>
<feature type="domain" description="Ribonucleotide reductase large subunit N-terminal" evidence="1">
    <location>
        <begin position="128"/>
        <end position="160"/>
    </location>
</feature>
<dbReference type="InterPro" id="IPR013509">
    <property type="entry name" value="RNR_lsu_N"/>
</dbReference>
<sequence>MRALAWDLDTYILDIPTIADAVGTSTTLVISSHDLLLHAAVTTASSSTKHPHFSALAARLFIASIHKITRKTFSTWVSAHGEAHTGLTGAFNTDFVLLVQHYSAQLDNAIVHSRDFMFTYHVAHPRRARTLANTYLLRRDGCIIERPQFMYMRVALAAHGYNLEM</sequence>
<dbReference type="AlphaFoldDB" id="A0A5C3NNG9"/>
<feature type="non-terminal residue" evidence="2">
    <location>
        <position position="165"/>
    </location>
</feature>
<dbReference type="InterPro" id="IPR039718">
    <property type="entry name" value="Rrm1"/>
</dbReference>
<dbReference type="GO" id="GO:0005524">
    <property type="term" value="F:ATP binding"/>
    <property type="evidence" value="ECO:0007669"/>
    <property type="project" value="InterPro"/>
</dbReference>
<protein>
    <recommendedName>
        <fullName evidence="1">Ribonucleotide reductase large subunit N-terminal domain-containing protein</fullName>
    </recommendedName>
</protein>
<dbReference type="Proteomes" id="UP000308197">
    <property type="component" value="Unassembled WGS sequence"/>
</dbReference>
<dbReference type="SUPFAM" id="SSF48168">
    <property type="entry name" value="R1 subunit of ribonucleotide reductase, N-terminal domain"/>
    <property type="match status" value="1"/>
</dbReference>
<keyword evidence="3" id="KW-1185">Reference proteome</keyword>
<dbReference type="PANTHER" id="PTHR11573">
    <property type="entry name" value="RIBONUCLEOSIDE-DIPHOSPHATE REDUCTASE LARGE CHAIN"/>
    <property type="match status" value="1"/>
</dbReference>
<evidence type="ECO:0000313" key="2">
    <source>
        <dbReference type="EMBL" id="TFK78209.1"/>
    </source>
</evidence>
<dbReference type="Pfam" id="PF00317">
    <property type="entry name" value="Ribonuc_red_lgN"/>
    <property type="match status" value="1"/>
</dbReference>